<evidence type="ECO:0000256" key="3">
    <source>
        <dbReference type="ARBA" id="ARBA00006205"/>
    </source>
</evidence>
<evidence type="ECO:0000259" key="10">
    <source>
        <dbReference type="Pfam" id="PF01656"/>
    </source>
</evidence>
<dbReference type="SUPFAM" id="SSF52317">
    <property type="entry name" value="Class I glutamine amidotransferase-like"/>
    <property type="match status" value="1"/>
</dbReference>
<accession>A0A1V2ZY44</accession>
<evidence type="ECO:0000256" key="9">
    <source>
        <dbReference type="ARBA" id="ARBA00022962"/>
    </source>
</evidence>
<gene>
    <name evidence="12" type="ORF">B1A74_08165</name>
</gene>
<evidence type="ECO:0000256" key="8">
    <source>
        <dbReference type="ARBA" id="ARBA00022842"/>
    </source>
</evidence>
<dbReference type="Pfam" id="PF07685">
    <property type="entry name" value="GATase_3"/>
    <property type="match status" value="1"/>
</dbReference>
<dbReference type="InterPro" id="IPR002586">
    <property type="entry name" value="CobQ/CobB/MinD/ParA_Nub-bd_dom"/>
</dbReference>
<dbReference type="Gene3D" id="3.40.50.880">
    <property type="match status" value="1"/>
</dbReference>
<keyword evidence="7" id="KW-0067">ATP-binding</keyword>
<evidence type="ECO:0000256" key="4">
    <source>
        <dbReference type="ARBA" id="ARBA00022573"/>
    </source>
</evidence>
<evidence type="ECO:0000256" key="5">
    <source>
        <dbReference type="ARBA" id="ARBA00022598"/>
    </source>
</evidence>
<reference evidence="12 13" key="1">
    <citation type="submission" date="2017-02" db="EMBL/GenBank/DDBJ databases">
        <title>Genomic diversity within the haloalkaliphilic genus Thioalkalivibrio.</title>
        <authorList>
            <person name="Ahn A.-C."/>
            <person name="Meier-Kolthoff J."/>
            <person name="Overmars L."/>
            <person name="Richter M."/>
            <person name="Woyke T."/>
            <person name="Sorokin D.Y."/>
            <person name="Muyzer G."/>
        </authorList>
    </citation>
    <scope>NUCLEOTIDE SEQUENCE [LARGE SCALE GENOMIC DNA]</scope>
    <source>
        <strain evidence="12 13">HL17</strain>
    </source>
</reference>
<comment type="caution">
    <text evidence="12">The sequence shown here is derived from an EMBL/GenBank/DDBJ whole genome shotgun (WGS) entry which is preliminary data.</text>
</comment>
<dbReference type="OrthoDB" id="9764035at2"/>
<evidence type="ECO:0000256" key="7">
    <source>
        <dbReference type="ARBA" id="ARBA00022840"/>
    </source>
</evidence>
<feature type="domain" description="CobB/CobQ-like glutamine amidotransferase" evidence="11">
    <location>
        <begin position="250"/>
        <end position="431"/>
    </location>
</feature>
<name>A0A1V2ZY44_9GAMM</name>
<keyword evidence="4" id="KW-0169">Cobalamin biosynthesis</keyword>
<evidence type="ECO:0000259" key="11">
    <source>
        <dbReference type="Pfam" id="PF07685"/>
    </source>
</evidence>
<proteinExistence type="inferred from homology"/>
<feature type="domain" description="CobQ/CobB/MinD/ParA nucleotide binding" evidence="10">
    <location>
        <begin position="11"/>
        <end position="187"/>
    </location>
</feature>
<comment type="pathway">
    <text evidence="2">Cofactor biosynthesis; adenosylcobalamin biosynthesis.</text>
</comment>
<dbReference type="Proteomes" id="UP000189177">
    <property type="component" value="Unassembled WGS sequence"/>
</dbReference>
<dbReference type="PROSITE" id="PS51274">
    <property type="entry name" value="GATASE_COBBQ"/>
    <property type="match status" value="1"/>
</dbReference>
<dbReference type="PANTHER" id="PTHR43873:SF1">
    <property type="entry name" value="COBYRINATE A,C-DIAMIDE SYNTHASE"/>
    <property type="match status" value="1"/>
</dbReference>
<evidence type="ECO:0000256" key="2">
    <source>
        <dbReference type="ARBA" id="ARBA00004953"/>
    </source>
</evidence>
<dbReference type="InterPro" id="IPR029062">
    <property type="entry name" value="Class_I_gatase-like"/>
</dbReference>
<dbReference type="GO" id="GO:0009236">
    <property type="term" value="P:cobalamin biosynthetic process"/>
    <property type="evidence" value="ECO:0007669"/>
    <property type="project" value="UniProtKB-KW"/>
</dbReference>
<dbReference type="AlphaFoldDB" id="A0A1V2ZY44"/>
<keyword evidence="13" id="KW-1185">Reference proteome</keyword>
<evidence type="ECO:0000256" key="6">
    <source>
        <dbReference type="ARBA" id="ARBA00022741"/>
    </source>
</evidence>
<dbReference type="GO" id="GO:0005524">
    <property type="term" value="F:ATP binding"/>
    <property type="evidence" value="ECO:0007669"/>
    <property type="project" value="UniProtKB-KW"/>
</dbReference>
<evidence type="ECO:0000313" key="12">
    <source>
        <dbReference type="EMBL" id="OOC09941.1"/>
    </source>
</evidence>
<organism evidence="12 13">
    <name type="scientific">Thioalkalivibrio halophilus</name>
    <dbReference type="NCBI Taxonomy" id="252474"/>
    <lineage>
        <taxon>Bacteria</taxon>
        <taxon>Pseudomonadati</taxon>
        <taxon>Pseudomonadota</taxon>
        <taxon>Gammaproteobacteria</taxon>
        <taxon>Chromatiales</taxon>
        <taxon>Ectothiorhodospiraceae</taxon>
        <taxon>Thioalkalivibrio</taxon>
    </lineage>
</organism>
<protein>
    <submittedName>
        <fullName evidence="12">Cobyrinic acid a,c-diamide synthase</fullName>
    </submittedName>
</protein>
<dbReference type="GO" id="GO:0042242">
    <property type="term" value="F:cobyrinic acid a,c-diamide synthase activity"/>
    <property type="evidence" value="ECO:0007669"/>
    <property type="project" value="InterPro"/>
</dbReference>
<dbReference type="InterPro" id="IPR004484">
    <property type="entry name" value="CbiA/CobB_synth"/>
</dbReference>
<dbReference type="CDD" id="cd03130">
    <property type="entry name" value="GATase1_CobB"/>
    <property type="match status" value="1"/>
</dbReference>
<sequence length="442" mass="46100">MSAPVSCPAAFVAAPASGQGKTTVTAAIARYHRNQGRRVRVFKTGPDFLDPMILEQASGHPVDPLHLWMVGEAACRAKLHAAAQDADLILVEGSMGLFDGDPSGADLAVAFGLPVLALVDAGGMAQTFGAIVHGLATWRPEMPLAGVIANRTGSPGHGRMLRDATPDGVHFFGAIQRNEALSVPDRHLGLVQAGEVADLDARLEAAAQAIAEAGVTELPAPVAFAPEADAGAEPDSQPGAERAPRLDGLRIGIARDAAFAFTYPGNLEFLRAQGARLEFFSPVAGDRLPEVDAVWLPGGYPELHLEALAANTGLKADLAAHHGAGRPILAECGGFLYLLEELADRDGHAAPMAGLLPGHARLEDKLQGLGLQAAPLSEGELRGHTFHHTRAEVGVEPLAHCTRARGAGSTGEAVYRDGRLTATYLHAWFPSNPEAAVALFAS</sequence>
<dbReference type="InterPro" id="IPR027417">
    <property type="entry name" value="P-loop_NTPase"/>
</dbReference>
<keyword evidence="5" id="KW-0436">Ligase</keyword>
<keyword evidence="6" id="KW-0547">Nucleotide-binding</keyword>
<keyword evidence="8" id="KW-0460">Magnesium</keyword>
<dbReference type="EMBL" id="MUZR01000028">
    <property type="protein sequence ID" value="OOC09941.1"/>
    <property type="molecule type" value="Genomic_DNA"/>
</dbReference>
<comment type="similarity">
    <text evidence="3">Belongs to the CobB/CobQ family. CobQ subfamily.</text>
</comment>
<dbReference type="NCBIfam" id="NF002204">
    <property type="entry name" value="PRK01077.1"/>
    <property type="match status" value="1"/>
</dbReference>
<keyword evidence="9" id="KW-0315">Glutamine amidotransferase</keyword>
<dbReference type="STRING" id="252474.B1A74_08165"/>
<evidence type="ECO:0000256" key="1">
    <source>
        <dbReference type="ARBA" id="ARBA00001946"/>
    </source>
</evidence>
<dbReference type="InterPro" id="IPR011698">
    <property type="entry name" value="GATase_3"/>
</dbReference>
<dbReference type="PANTHER" id="PTHR43873">
    <property type="entry name" value="COBYRINATE A,C-DIAMIDE SYNTHASE"/>
    <property type="match status" value="1"/>
</dbReference>
<evidence type="ECO:0000313" key="13">
    <source>
        <dbReference type="Proteomes" id="UP000189177"/>
    </source>
</evidence>
<dbReference type="SUPFAM" id="SSF52540">
    <property type="entry name" value="P-loop containing nucleoside triphosphate hydrolases"/>
    <property type="match status" value="1"/>
</dbReference>
<dbReference type="Pfam" id="PF01656">
    <property type="entry name" value="CbiA"/>
    <property type="match status" value="1"/>
</dbReference>
<dbReference type="Gene3D" id="3.40.50.300">
    <property type="entry name" value="P-loop containing nucleotide triphosphate hydrolases"/>
    <property type="match status" value="1"/>
</dbReference>
<dbReference type="RefSeq" id="WP_077244333.1">
    <property type="nucleotide sequence ID" value="NZ_MUZR01000028.1"/>
</dbReference>
<comment type="cofactor">
    <cofactor evidence="1">
        <name>Mg(2+)</name>
        <dbReference type="ChEBI" id="CHEBI:18420"/>
    </cofactor>
</comment>